<accession>A0ABN8F2F5</accession>
<comment type="caution">
    <text evidence="1">The sequence shown here is derived from an EMBL/GenBank/DDBJ whole genome shotgun (WGS) entry which is preliminary data.</text>
</comment>
<dbReference type="RefSeq" id="WP_238751012.1">
    <property type="nucleotide sequence ID" value="NZ_CAKLPZ010000002.1"/>
</dbReference>
<reference evidence="1" key="1">
    <citation type="submission" date="2021-12" db="EMBL/GenBank/DDBJ databases">
        <authorList>
            <person name="Rodrigo-Torres L."/>
            <person name="Arahal R. D."/>
            <person name="Lucena T."/>
        </authorList>
    </citation>
    <scope>NUCLEOTIDE SEQUENCE</scope>
    <source>
        <strain evidence="1">CECT 8419</strain>
    </source>
</reference>
<proteinExistence type="predicted"/>
<gene>
    <name evidence="1" type="ORF">LEM8419_02057</name>
</gene>
<organism evidence="1 2">
    <name type="scientific">Neolewinella maritima</name>
    <dbReference type="NCBI Taxonomy" id="1383882"/>
    <lineage>
        <taxon>Bacteria</taxon>
        <taxon>Pseudomonadati</taxon>
        <taxon>Bacteroidota</taxon>
        <taxon>Saprospiria</taxon>
        <taxon>Saprospirales</taxon>
        <taxon>Lewinellaceae</taxon>
        <taxon>Neolewinella</taxon>
    </lineage>
</organism>
<evidence type="ECO:0008006" key="3">
    <source>
        <dbReference type="Google" id="ProtNLM"/>
    </source>
</evidence>
<sequence length="195" mass="23208">MTTQQLSDLLQPETPLEASFLEDEEFRRGLLWGLPRYGHPEGTIWRHIIEVNRNIDALPVDATTRRKLRTVCWVHDTFKHLEHRGSPRDWSKHHSIYARQFLARYIDDPLLLNVVELHDEAYYCWRLAHLYGKLSESERRIARLRERVGAYWQLYYLFFKCDTSTGDKNPAPLIWFEQRMTGIEVVHFIRGTATI</sequence>
<dbReference type="EMBL" id="CAKLPZ010000002">
    <property type="protein sequence ID" value="CAH1001132.1"/>
    <property type="molecule type" value="Genomic_DNA"/>
</dbReference>
<dbReference type="Proteomes" id="UP000837803">
    <property type="component" value="Unassembled WGS sequence"/>
</dbReference>
<evidence type="ECO:0000313" key="2">
    <source>
        <dbReference type="Proteomes" id="UP000837803"/>
    </source>
</evidence>
<name>A0ABN8F2F5_9BACT</name>
<evidence type="ECO:0000313" key="1">
    <source>
        <dbReference type="EMBL" id="CAH1001132.1"/>
    </source>
</evidence>
<protein>
    <recommendedName>
        <fullName evidence="3">HD domain-containing protein</fullName>
    </recommendedName>
</protein>
<keyword evidence="2" id="KW-1185">Reference proteome</keyword>